<proteinExistence type="predicted"/>
<organism evidence="1">
    <name type="scientific">Solanum chacoense</name>
    <name type="common">Chaco potato</name>
    <dbReference type="NCBI Taxonomy" id="4108"/>
    <lineage>
        <taxon>Eukaryota</taxon>
        <taxon>Viridiplantae</taxon>
        <taxon>Streptophyta</taxon>
        <taxon>Embryophyta</taxon>
        <taxon>Tracheophyta</taxon>
        <taxon>Spermatophyta</taxon>
        <taxon>Magnoliopsida</taxon>
        <taxon>eudicotyledons</taxon>
        <taxon>Gunneridae</taxon>
        <taxon>Pentapetalae</taxon>
        <taxon>asterids</taxon>
        <taxon>lamiids</taxon>
        <taxon>Solanales</taxon>
        <taxon>Solanaceae</taxon>
        <taxon>Solanoideae</taxon>
        <taxon>Solaneae</taxon>
        <taxon>Solanum</taxon>
    </lineage>
</organism>
<sequence length="66" mass="7925">MYRLYTIHHCFNMNCAPIFNDLFINLGYTHLYTIQIASLYPFCRISRICIQKFVILFLSLAIFAQW</sequence>
<reference evidence="1" key="1">
    <citation type="submission" date="2015-12" db="EMBL/GenBank/DDBJ databases">
        <title>Gene expression during late stages of embryo sac development: a critical building block for successful pollen-pistil interactions.</title>
        <authorList>
            <person name="Liu Y."/>
            <person name="Joly V."/>
            <person name="Sabar M."/>
            <person name="Matton D.P."/>
        </authorList>
    </citation>
    <scope>NUCLEOTIDE SEQUENCE</scope>
</reference>
<protein>
    <submittedName>
        <fullName evidence="1">Putative ovule protein</fullName>
    </submittedName>
</protein>
<name>A0A0V0H0E7_SOLCH</name>
<evidence type="ECO:0000313" key="1">
    <source>
        <dbReference type="EMBL" id="JAP13184.1"/>
    </source>
</evidence>
<dbReference type="AlphaFoldDB" id="A0A0V0H0E7"/>
<dbReference type="EMBL" id="GEDG01028431">
    <property type="protein sequence ID" value="JAP13184.1"/>
    <property type="molecule type" value="Transcribed_RNA"/>
</dbReference>
<accession>A0A0V0H0E7</accession>